<keyword evidence="4" id="KW-1185">Reference proteome</keyword>
<dbReference type="AlphaFoldDB" id="A0AAV9XME7"/>
<organism evidence="3 4">
    <name type="scientific">Orbilia ellipsospora</name>
    <dbReference type="NCBI Taxonomy" id="2528407"/>
    <lineage>
        <taxon>Eukaryota</taxon>
        <taxon>Fungi</taxon>
        <taxon>Dikarya</taxon>
        <taxon>Ascomycota</taxon>
        <taxon>Pezizomycotina</taxon>
        <taxon>Orbiliomycetes</taxon>
        <taxon>Orbiliales</taxon>
        <taxon>Orbiliaceae</taxon>
        <taxon>Orbilia</taxon>
    </lineage>
</organism>
<sequence length="227" mass="26358">MVFNLSNRKSKAMTGNKDNDSFYTYVECEQPNGVSIAFYIWIALAIFSAYMFVLTVAFAWYASLFTLPWIFFLMSFYFREPKLHRTEPYVPIRPRPKLAPQNPERNKEGTSQIVGKNKRKSNGGDEGRQGKEGEDGQGKNDKKESHEADKDEPWYDDSRFDGYCDNYGFDDESYGHRGRGKYSRWEPNPEPRIPNPYLPRNKDAISFIEDAMAAKDRKDWLNDKVGV</sequence>
<accession>A0AAV9XME7</accession>
<feature type="compositionally biased region" description="Basic and acidic residues" evidence="1">
    <location>
        <begin position="122"/>
        <end position="160"/>
    </location>
</feature>
<feature type="region of interest" description="Disordered" evidence="1">
    <location>
        <begin position="90"/>
        <end position="160"/>
    </location>
</feature>
<name>A0AAV9XME7_9PEZI</name>
<evidence type="ECO:0000313" key="3">
    <source>
        <dbReference type="EMBL" id="KAK6543133.1"/>
    </source>
</evidence>
<keyword evidence="2" id="KW-0812">Transmembrane</keyword>
<dbReference type="EMBL" id="JAVHJO010000002">
    <property type="protein sequence ID" value="KAK6543133.1"/>
    <property type="molecule type" value="Genomic_DNA"/>
</dbReference>
<evidence type="ECO:0000313" key="4">
    <source>
        <dbReference type="Proteomes" id="UP001365542"/>
    </source>
</evidence>
<feature type="transmembrane region" description="Helical" evidence="2">
    <location>
        <begin position="36"/>
        <end position="53"/>
    </location>
</feature>
<feature type="region of interest" description="Disordered" evidence="1">
    <location>
        <begin position="175"/>
        <end position="200"/>
    </location>
</feature>
<proteinExistence type="predicted"/>
<protein>
    <submittedName>
        <fullName evidence="3">Uncharacterized protein</fullName>
    </submittedName>
</protein>
<keyword evidence="2" id="KW-1133">Transmembrane helix</keyword>
<comment type="caution">
    <text evidence="3">The sequence shown here is derived from an EMBL/GenBank/DDBJ whole genome shotgun (WGS) entry which is preliminary data.</text>
</comment>
<evidence type="ECO:0000256" key="2">
    <source>
        <dbReference type="SAM" id="Phobius"/>
    </source>
</evidence>
<reference evidence="3 4" key="1">
    <citation type="submission" date="2019-10" db="EMBL/GenBank/DDBJ databases">
        <authorList>
            <person name="Palmer J.M."/>
        </authorList>
    </citation>
    <scope>NUCLEOTIDE SEQUENCE [LARGE SCALE GENOMIC DNA]</scope>
    <source>
        <strain evidence="3 4">TWF694</strain>
    </source>
</reference>
<evidence type="ECO:0000256" key="1">
    <source>
        <dbReference type="SAM" id="MobiDB-lite"/>
    </source>
</evidence>
<gene>
    <name evidence="3" type="ORF">TWF694_007053</name>
</gene>
<dbReference type="Proteomes" id="UP001365542">
    <property type="component" value="Unassembled WGS sequence"/>
</dbReference>
<keyword evidence="2" id="KW-0472">Membrane</keyword>
<feature type="transmembrane region" description="Helical" evidence="2">
    <location>
        <begin position="59"/>
        <end position="78"/>
    </location>
</feature>